<name>A0A9W7X1C3_TRIRA</name>
<reference evidence="1" key="1">
    <citation type="submission" date="2021-02" db="EMBL/GenBank/DDBJ databases">
        <title>Comparative genomics reveals that relaxation of natural selection precedes convergent phenotypic evolution of cavefish.</title>
        <authorList>
            <person name="Peng Z."/>
        </authorList>
    </citation>
    <scope>NUCLEOTIDE SEQUENCE</scope>
    <source>
        <tissue evidence="1">Muscle</tissue>
    </source>
</reference>
<evidence type="ECO:0000313" key="1">
    <source>
        <dbReference type="EMBL" id="KAI7812198.1"/>
    </source>
</evidence>
<organism evidence="1 2">
    <name type="scientific">Triplophysa rosa</name>
    <name type="common">Cave loach</name>
    <dbReference type="NCBI Taxonomy" id="992332"/>
    <lineage>
        <taxon>Eukaryota</taxon>
        <taxon>Metazoa</taxon>
        <taxon>Chordata</taxon>
        <taxon>Craniata</taxon>
        <taxon>Vertebrata</taxon>
        <taxon>Euteleostomi</taxon>
        <taxon>Actinopterygii</taxon>
        <taxon>Neopterygii</taxon>
        <taxon>Teleostei</taxon>
        <taxon>Ostariophysi</taxon>
        <taxon>Cypriniformes</taxon>
        <taxon>Nemacheilidae</taxon>
        <taxon>Triplophysa</taxon>
    </lineage>
</organism>
<accession>A0A9W7X1C3</accession>
<sequence length="129" mass="13536">MLQCIGTFHAFHVQRARILMVIPLCTEGIKRCGTAVLASGSSLGPKASFRGLVSVFGYLAKPPSATWVPVGLGRTHASASGMANLVSVLAPTRTAEGGHLDRDLSGEAKMAGLTHVRMESGLHWDILVG</sequence>
<protein>
    <submittedName>
        <fullName evidence="1">Uncharacterized protein</fullName>
    </submittedName>
</protein>
<dbReference type="AlphaFoldDB" id="A0A9W7X1C3"/>
<evidence type="ECO:0000313" key="2">
    <source>
        <dbReference type="Proteomes" id="UP001059041"/>
    </source>
</evidence>
<keyword evidence="2" id="KW-1185">Reference proteome</keyword>
<proteinExistence type="predicted"/>
<comment type="caution">
    <text evidence="1">The sequence shown here is derived from an EMBL/GenBank/DDBJ whole genome shotgun (WGS) entry which is preliminary data.</text>
</comment>
<dbReference type="EMBL" id="JAFHDT010000003">
    <property type="protein sequence ID" value="KAI7812198.1"/>
    <property type="molecule type" value="Genomic_DNA"/>
</dbReference>
<dbReference type="Proteomes" id="UP001059041">
    <property type="component" value="Linkage Group LG3"/>
</dbReference>
<gene>
    <name evidence="1" type="ORF">IRJ41_022476</name>
</gene>